<accession>A0AAW2FMY7</accession>
<dbReference type="AlphaFoldDB" id="A0AAW2FMY7"/>
<evidence type="ECO:0000313" key="3">
    <source>
        <dbReference type="Proteomes" id="UP001430953"/>
    </source>
</evidence>
<gene>
    <name evidence="2" type="ORF">PUN28_010009</name>
</gene>
<proteinExistence type="predicted"/>
<feature type="compositionally biased region" description="Basic and acidic residues" evidence="1">
    <location>
        <begin position="47"/>
        <end position="69"/>
    </location>
</feature>
<keyword evidence="3" id="KW-1185">Reference proteome</keyword>
<reference evidence="2 3" key="1">
    <citation type="submission" date="2023-03" db="EMBL/GenBank/DDBJ databases">
        <title>High recombination rates correlate with genetic variation in Cardiocondyla obscurior ants.</title>
        <authorList>
            <person name="Errbii M."/>
        </authorList>
    </citation>
    <scope>NUCLEOTIDE SEQUENCE [LARGE SCALE GENOMIC DNA]</scope>
    <source>
        <strain evidence="2">Alpha-2009</strain>
        <tissue evidence="2">Whole body</tissue>
    </source>
</reference>
<dbReference type="EMBL" id="JADYXP020000009">
    <property type="protein sequence ID" value="KAL0116792.1"/>
    <property type="molecule type" value="Genomic_DNA"/>
</dbReference>
<dbReference type="Proteomes" id="UP001430953">
    <property type="component" value="Unassembled WGS sequence"/>
</dbReference>
<name>A0AAW2FMY7_9HYME</name>
<feature type="compositionally biased region" description="Basic and acidic residues" evidence="1">
    <location>
        <begin position="16"/>
        <end position="38"/>
    </location>
</feature>
<protein>
    <submittedName>
        <fullName evidence="2">Uncharacterized protein</fullName>
    </submittedName>
</protein>
<feature type="region of interest" description="Disordered" evidence="1">
    <location>
        <begin position="1"/>
        <end position="69"/>
    </location>
</feature>
<evidence type="ECO:0000313" key="2">
    <source>
        <dbReference type="EMBL" id="KAL0116792.1"/>
    </source>
</evidence>
<comment type="caution">
    <text evidence="2">The sequence shown here is derived from an EMBL/GenBank/DDBJ whole genome shotgun (WGS) entry which is preliminary data.</text>
</comment>
<organism evidence="2 3">
    <name type="scientific">Cardiocondyla obscurior</name>
    <dbReference type="NCBI Taxonomy" id="286306"/>
    <lineage>
        <taxon>Eukaryota</taxon>
        <taxon>Metazoa</taxon>
        <taxon>Ecdysozoa</taxon>
        <taxon>Arthropoda</taxon>
        <taxon>Hexapoda</taxon>
        <taxon>Insecta</taxon>
        <taxon>Pterygota</taxon>
        <taxon>Neoptera</taxon>
        <taxon>Endopterygota</taxon>
        <taxon>Hymenoptera</taxon>
        <taxon>Apocrita</taxon>
        <taxon>Aculeata</taxon>
        <taxon>Formicoidea</taxon>
        <taxon>Formicidae</taxon>
        <taxon>Myrmicinae</taxon>
        <taxon>Cardiocondyla</taxon>
    </lineage>
</organism>
<sequence>MVFQLREKKEKKKEKKKIEEGKEAKVQEGTDGASKHFFLDVLSEDGTSEKTESGGREDLTRSPRESPRR</sequence>
<evidence type="ECO:0000256" key="1">
    <source>
        <dbReference type="SAM" id="MobiDB-lite"/>
    </source>
</evidence>